<evidence type="ECO:0000256" key="2">
    <source>
        <dbReference type="SAM" id="MobiDB-lite"/>
    </source>
</evidence>
<feature type="region of interest" description="Disordered" evidence="2">
    <location>
        <begin position="449"/>
        <end position="472"/>
    </location>
</feature>
<evidence type="ECO:0000313" key="5">
    <source>
        <dbReference type="EMBL" id="QDT31728.1"/>
    </source>
</evidence>
<feature type="signal peptide" evidence="3">
    <location>
        <begin position="1"/>
        <end position="24"/>
    </location>
</feature>
<dbReference type="PANTHER" id="PTHR22901">
    <property type="entry name" value="SIALATE O-ACETYLESTERASE"/>
    <property type="match status" value="1"/>
</dbReference>
<organism evidence="5 6">
    <name type="scientific">Thalassoglobus polymorphus</name>
    <dbReference type="NCBI Taxonomy" id="2527994"/>
    <lineage>
        <taxon>Bacteria</taxon>
        <taxon>Pseudomonadati</taxon>
        <taxon>Planctomycetota</taxon>
        <taxon>Planctomycetia</taxon>
        <taxon>Planctomycetales</taxon>
        <taxon>Planctomycetaceae</taxon>
        <taxon>Thalassoglobus</taxon>
    </lineage>
</organism>
<evidence type="ECO:0000256" key="3">
    <source>
        <dbReference type="SAM" id="SignalP"/>
    </source>
</evidence>
<keyword evidence="3" id="KW-0732">Signal</keyword>
<name>A0A517QJD2_9PLAN</name>
<gene>
    <name evidence="5" type="ORF">Mal48_09630</name>
</gene>
<dbReference type="Proteomes" id="UP000315724">
    <property type="component" value="Chromosome"/>
</dbReference>
<sequence length="472" mass="51720" precursor="true">MKKTVHLTIMCMSTLVLLSTAAVAELKLPSIIGDNMILQREQDVPIWGWDDPGTQVTVSIGDQTASTKADSDGKWLVNLKSMKAGDGLEMKIKGTNEVALKNVAVGEVWLCSGQSNMEWIVRNSNNPQEEIAAANYPNIRHIKIPHTPMATPQENVKSSGWEATTPKTVPNFTAVGYFFGRMLHKELDVPIGLIGSNWGGTRIEPWTPPVGFKNVPALKNIADNLDSFPQRKANGAINHQSPLALYNGMIAPLVPYGIRGALWYQGESNRGEGMLYFEKKKALIEGWRSLWNKPEMPFYFVQLAPYKYRGSETALAEIQEAQTATLSIPHTGMAVTVDISNTADIHPRNKQDVGKRLALWALAKDYGKKGIVYSGPLYKSMKVDGNKIIVSFEHVGDGLTTRDGKAPSHFQIAGADGNYVDANASIQGNTVVVHADAVEAPKSVRYSWHQTDEPNLSNKNGLPASPFRAGEK</sequence>
<dbReference type="Gene3D" id="2.60.40.10">
    <property type="entry name" value="Immunoglobulins"/>
    <property type="match status" value="1"/>
</dbReference>
<dbReference type="SUPFAM" id="SSF52266">
    <property type="entry name" value="SGNH hydrolase"/>
    <property type="match status" value="1"/>
</dbReference>
<protein>
    <recommendedName>
        <fullName evidence="4">Sialate O-acetylesterase domain-containing protein</fullName>
    </recommendedName>
</protein>
<dbReference type="KEGG" id="tpol:Mal48_09630"/>
<reference evidence="5 6" key="1">
    <citation type="submission" date="2019-02" db="EMBL/GenBank/DDBJ databases">
        <title>Deep-cultivation of Planctomycetes and their phenomic and genomic characterization uncovers novel biology.</title>
        <authorList>
            <person name="Wiegand S."/>
            <person name="Jogler M."/>
            <person name="Boedeker C."/>
            <person name="Pinto D."/>
            <person name="Vollmers J."/>
            <person name="Rivas-Marin E."/>
            <person name="Kohn T."/>
            <person name="Peeters S.H."/>
            <person name="Heuer A."/>
            <person name="Rast P."/>
            <person name="Oberbeckmann S."/>
            <person name="Bunk B."/>
            <person name="Jeske O."/>
            <person name="Meyerdierks A."/>
            <person name="Storesund J.E."/>
            <person name="Kallscheuer N."/>
            <person name="Luecker S."/>
            <person name="Lage O.M."/>
            <person name="Pohl T."/>
            <person name="Merkel B.J."/>
            <person name="Hornburger P."/>
            <person name="Mueller R.-W."/>
            <person name="Bruemmer F."/>
            <person name="Labrenz M."/>
            <person name="Spormann A.M."/>
            <person name="Op den Camp H."/>
            <person name="Overmann J."/>
            <person name="Amann R."/>
            <person name="Jetten M.S.M."/>
            <person name="Mascher T."/>
            <person name="Medema M.H."/>
            <person name="Devos D.P."/>
            <person name="Kaster A.-K."/>
            <person name="Ovreas L."/>
            <person name="Rohde M."/>
            <person name="Galperin M.Y."/>
            <person name="Jogler C."/>
        </authorList>
    </citation>
    <scope>NUCLEOTIDE SEQUENCE [LARGE SCALE GENOMIC DNA]</scope>
    <source>
        <strain evidence="5 6">Mal48</strain>
    </source>
</reference>
<proteinExistence type="predicted"/>
<dbReference type="GO" id="GO:0005975">
    <property type="term" value="P:carbohydrate metabolic process"/>
    <property type="evidence" value="ECO:0007669"/>
    <property type="project" value="TreeGrafter"/>
</dbReference>
<evidence type="ECO:0000313" key="6">
    <source>
        <dbReference type="Proteomes" id="UP000315724"/>
    </source>
</evidence>
<dbReference type="PANTHER" id="PTHR22901:SF0">
    <property type="entry name" value="SIALATE O-ACETYLESTERASE"/>
    <property type="match status" value="1"/>
</dbReference>
<accession>A0A517QJD2</accession>
<dbReference type="OrthoDB" id="9795554at2"/>
<dbReference type="AlphaFoldDB" id="A0A517QJD2"/>
<dbReference type="InterPro" id="IPR036514">
    <property type="entry name" value="SGNH_hydro_sf"/>
</dbReference>
<evidence type="ECO:0000259" key="4">
    <source>
        <dbReference type="Pfam" id="PF03629"/>
    </source>
</evidence>
<feature type="domain" description="Sialate O-acetylesterase" evidence="4">
    <location>
        <begin position="107"/>
        <end position="358"/>
    </location>
</feature>
<dbReference type="EMBL" id="CP036267">
    <property type="protein sequence ID" value="QDT31728.1"/>
    <property type="molecule type" value="Genomic_DNA"/>
</dbReference>
<feature type="chain" id="PRO_5021919242" description="Sialate O-acetylesterase domain-containing protein" evidence="3">
    <location>
        <begin position="25"/>
        <end position="472"/>
    </location>
</feature>
<dbReference type="GO" id="GO:0001681">
    <property type="term" value="F:sialate O-acetylesterase activity"/>
    <property type="evidence" value="ECO:0007669"/>
    <property type="project" value="InterPro"/>
</dbReference>
<keyword evidence="1" id="KW-0378">Hydrolase</keyword>
<dbReference type="RefSeq" id="WP_145196529.1">
    <property type="nucleotide sequence ID" value="NZ_CP036267.1"/>
</dbReference>
<dbReference type="InterPro" id="IPR005181">
    <property type="entry name" value="SASA"/>
</dbReference>
<dbReference type="InterPro" id="IPR039329">
    <property type="entry name" value="SIAE"/>
</dbReference>
<dbReference type="Gene3D" id="3.40.50.1110">
    <property type="entry name" value="SGNH hydrolase"/>
    <property type="match status" value="1"/>
</dbReference>
<keyword evidence="6" id="KW-1185">Reference proteome</keyword>
<evidence type="ECO:0000256" key="1">
    <source>
        <dbReference type="ARBA" id="ARBA00022801"/>
    </source>
</evidence>
<dbReference type="Pfam" id="PF03629">
    <property type="entry name" value="SASA"/>
    <property type="match status" value="1"/>
</dbReference>
<dbReference type="InterPro" id="IPR013783">
    <property type="entry name" value="Ig-like_fold"/>
</dbReference>